<name>A0A1M5ALU5_9BACT</name>
<dbReference type="Gene3D" id="2.40.50.100">
    <property type="match status" value="1"/>
</dbReference>
<keyword evidence="3" id="KW-1133">Transmembrane helix</keyword>
<dbReference type="InterPro" id="IPR050739">
    <property type="entry name" value="MFP"/>
</dbReference>
<comment type="subcellular location">
    <subcellularLocation>
        <location evidence="1">Cell envelope</location>
    </subcellularLocation>
</comment>
<dbReference type="PANTHER" id="PTHR30386:SF19">
    <property type="entry name" value="MULTIDRUG EXPORT PROTEIN EMRA-RELATED"/>
    <property type="match status" value="1"/>
</dbReference>
<dbReference type="EMBL" id="FQVB01000015">
    <property type="protein sequence ID" value="SHF31241.1"/>
    <property type="molecule type" value="Genomic_DNA"/>
</dbReference>
<dbReference type="Gene3D" id="2.40.30.170">
    <property type="match status" value="1"/>
</dbReference>
<feature type="coiled-coil region" evidence="2">
    <location>
        <begin position="100"/>
        <end position="159"/>
    </location>
</feature>
<reference evidence="7" key="1">
    <citation type="submission" date="2016-11" db="EMBL/GenBank/DDBJ databases">
        <authorList>
            <person name="Varghese N."/>
            <person name="Submissions S."/>
        </authorList>
    </citation>
    <scope>NUCLEOTIDE SEQUENCE [LARGE SCALE GENOMIC DNA]</scope>
    <source>
        <strain evidence="7">DSM 9756</strain>
    </source>
</reference>
<dbReference type="GO" id="GO:1990961">
    <property type="term" value="P:xenobiotic detoxification by transmembrane export across the plasma membrane"/>
    <property type="evidence" value="ECO:0007669"/>
    <property type="project" value="InterPro"/>
</dbReference>
<feature type="domain" description="Multidrug resistance protein MdtA-like barrel-sandwich hybrid" evidence="4">
    <location>
        <begin position="60"/>
        <end position="305"/>
    </location>
</feature>
<dbReference type="STRING" id="1121391.SAMN02745206_01724"/>
<protein>
    <submittedName>
        <fullName evidence="6">Membrane fusion protein, multidrug efflux system</fullName>
    </submittedName>
</protein>
<dbReference type="GO" id="GO:0019898">
    <property type="term" value="C:extrinsic component of membrane"/>
    <property type="evidence" value="ECO:0007669"/>
    <property type="project" value="InterPro"/>
</dbReference>
<feature type="coiled-coil region" evidence="2">
    <location>
        <begin position="191"/>
        <end position="270"/>
    </location>
</feature>
<organism evidence="6 7">
    <name type="scientific">Desulfacinum infernum DSM 9756</name>
    <dbReference type="NCBI Taxonomy" id="1121391"/>
    <lineage>
        <taxon>Bacteria</taxon>
        <taxon>Pseudomonadati</taxon>
        <taxon>Thermodesulfobacteriota</taxon>
        <taxon>Syntrophobacteria</taxon>
        <taxon>Syntrophobacterales</taxon>
        <taxon>Syntrophobacteraceae</taxon>
        <taxon>Desulfacinum</taxon>
    </lineage>
</organism>
<evidence type="ECO:0000256" key="2">
    <source>
        <dbReference type="SAM" id="Coils"/>
    </source>
</evidence>
<dbReference type="InterPro" id="IPR030190">
    <property type="entry name" value="MacA_alpha-hairpin_sf"/>
</dbReference>
<dbReference type="SUPFAM" id="SSF111369">
    <property type="entry name" value="HlyD-like secretion proteins"/>
    <property type="match status" value="2"/>
</dbReference>
<evidence type="ECO:0000256" key="1">
    <source>
        <dbReference type="ARBA" id="ARBA00004196"/>
    </source>
</evidence>
<accession>A0A1M5ALU5</accession>
<feature type="transmembrane region" description="Helical" evidence="3">
    <location>
        <begin position="25"/>
        <end position="43"/>
    </location>
</feature>
<proteinExistence type="predicted"/>
<evidence type="ECO:0000313" key="7">
    <source>
        <dbReference type="Proteomes" id="UP000184076"/>
    </source>
</evidence>
<gene>
    <name evidence="6" type="ORF">SAMN02745206_01724</name>
</gene>
<dbReference type="GO" id="GO:0030313">
    <property type="term" value="C:cell envelope"/>
    <property type="evidence" value="ECO:0007669"/>
    <property type="project" value="UniProtKB-SubCell"/>
</dbReference>
<keyword evidence="3" id="KW-0472">Membrane</keyword>
<dbReference type="Proteomes" id="UP000184076">
    <property type="component" value="Unassembled WGS sequence"/>
</dbReference>
<dbReference type="InterPro" id="IPR058625">
    <property type="entry name" value="MdtA-like_BSH"/>
</dbReference>
<dbReference type="Pfam" id="PF25954">
    <property type="entry name" value="Beta-barrel_RND_2"/>
    <property type="match status" value="1"/>
</dbReference>
<feature type="domain" description="CusB-like beta-barrel" evidence="5">
    <location>
        <begin position="310"/>
        <end position="349"/>
    </location>
</feature>
<dbReference type="InterPro" id="IPR058792">
    <property type="entry name" value="Beta-barrel_RND_2"/>
</dbReference>
<evidence type="ECO:0000259" key="5">
    <source>
        <dbReference type="Pfam" id="PF25954"/>
    </source>
</evidence>
<dbReference type="AlphaFoldDB" id="A0A1M5ALU5"/>
<evidence type="ECO:0000259" key="4">
    <source>
        <dbReference type="Pfam" id="PF25917"/>
    </source>
</evidence>
<dbReference type="PANTHER" id="PTHR30386">
    <property type="entry name" value="MEMBRANE FUSION SUBUNIT OF EMRAB-TOLC MULTIDRUG EFFLUX PUMP"/>
    <property type="match status" value="1"/>
</dbReference>
<sequence length="421" mass="46377">MVEKVEERTPDEPTSVPRRNNVKKVLFLVLAGAVVLGAFYWWFFVRNKESTDNAYVMADVAAVSARIPGTIVAVHVENDDFVERGRELVSLDPTDYRVQEAEAEAALKRLRAEMEAAVTVLEYLKASTQASVQGAQAALSASEAQLAGAKERLEEVAGQRDGVLADWRHAKRDWERFDALAREGAASVRDRDRMKTALRKAEAALSSVEARYRAAVSAVEAAEKDVLLARARLDEAKAARLQVQVQERKIAAMRAQEKELEAKLEKARLNVSYCRVTAPLDGYVAQKRIQVGERVQPGQPLLAVVPLQDVYVEANFKETQVEEIRIGQPAEVKADCYPGKTFRGRVVGIRSGTGAAFSLLPPENATGNWVKITQRVPVRIELEEPFSPEFPLRVGFSLEVTVDTSDQSGPRLRAAPGGGRS</sequence>
<evidence type="ECO:0000313" key="6">
    <source>
        <dbReference type="EMBL" id="SHF31241.1"/>
    </source>
</evidence>
<dbReference type="Pfam" id="PF25917">
    <property type="entry name" value="BSH_RND"/>
    <property type="match status" value="1"/>
</dbReference>
<keyword evidence="7" id="KW-1185">Reference proteome</keyword>
<keyword evidence="3" id="KW-0812">Transmembrane</keyword>
<dbReference type="PRINTS" id="PR01490">
    <property type="entry name" value="RTXTOXIND"/>
</dbReference>
<dbReference type="Gene3D" id="6.10.140.1990">
    <property type="match status" value="1"/>
</dbReference>
<keyword evidence="2" id="KW-0175">Coiled coil</keyword>
<evidence type="ECO:0000256" key="3">
    <source>
        <dbReference type="SAM" id="Phobius"/>
    </source>
</evidence>
<dbReference type="GO" id="GO:1990195">
    <property type="term" value="C:macrolide transmembrane transporter complex"/>
    <property type="evidence" value="ECO:0007669"/>
    <property type="project" value="InterPro"/>
</dbReference>